<keyword evidence="1" id="KW-0812">Transmembrane</keyword>
<evidence type="ECO:0000256" key="2">
    <source>
        <dbReference type="SAM" id="SignalP"/>
    </source>
</evidence>
<keyword evidence="1" id="KW-0472">Membrane</keyword>
<name>A0ABN6XET5_9CELL</name>
<feature type="transmembrane region" description="Helical" evidence="1">
    <location>
        <begin position="82"/>
        <end position="102"/>
    </location>
</feature>
<evidence type="ECO:0000313" key="4">
    <source>
        <dbReference type="Proteomes" id="UP001321475"/>
    </source>
</evidence>
<sequence>MLSFARQMITVSAAASATTVAVADLGSTGINLWVVLATVAFFGPLGIFVSVLLPTRVPVSTSALDRYPADLVALAERRRKRAILGTWTLAAAVLLAATVLALS</sequence>
<feature type="transmembrane region" description="Helical" evidence="1">
    <location>
        <begin position="33"/>
        <end position="53"/>
    </location>
</feature>
<feature type="chain" id="PRO_5045155033" evidence="2">
    <location>
        <begin position="18"/>
        <end position="103"/>
    </location>
</feature>
<dbReference type="Proteomes" id="UP001321475">
    <property type="component" value="Chromosome"/>
</dbReference>
<evidence type="ECO:0000256" key="1">
    <source>
        <dbReference type="SAM" id="Phobius"/>
    </source>
</evidence>
<keyword evidence="4" id="KW-1185">Reference proteome</keyword>
<organism evidence="3 4">
    <name type="scientific">Paraoerskovia sediminicola</name>
    <dbReference type="NCBI Taxonomy" id="1138587"/>
    <lineage>
        <taxon>Bacteria</taxon>
        <taxon>Bacillati</taxon>
        <taxon>Actinomycetota</taxon>
        <taxon>Actinomycetes</taxon>
        <taxon>Micrococcales</taxon>
        <taxon>Cellulomonadaceae</taxon>
        <taxon>Paraoerskovia</taxon>
    </lineage>
</organism>
<proteinExistence type="predicted"/>
<keyword evidence="1" id="KW-1133">Transmembrane helix</keyword>
<keyword evidence="2" id="KW-0732">Signal</keyword>
<dbReference type="EMBL" id="AP027729">
    <property type="protein sequence ID" value="BDZ42121.1"/>
    <property type="molecule type" value="Genomic_DNA"/>
</dbReference>
<protein>
    <submittedName>
        <fullName evidence="3">Uncharacterized protein</fullName>
    </submittedName>
</protein>
<reference evidence="4" key="1">
    <citation type="journal article" date="2019" name="Int. J. Syst. Evol. Microbiol.">
        <title>The Global Catalogue of Microorganisms (GCM) 10K type strain sequencing project: providing services to taxonomists for standard genome sequencing and annotation.</title>
        <authorList>
            <consortium name="The Broad Institute Genomics Platform"/>
            <consortium name="The Broad Institute Genome Sequencing Center for Infectious Disease"/>
            <person name="Wu L."/>
            <person name="Ma J."/>
        </authorList>
    </citation>
    <scope>NUCLEOTIDE SEQUENCE [LARGE SCALE GENOMIC DNA]</scope>
    <source>
        <strain evidence="4">NBRC 108565</strain>
    </source>
</reference>
<evidence type="ECO:0000313" key="3">
    <source>
        <dbReference type="EMBL" id="BDZ42121.1"/>
    </source>
</evidence>
<gene>
    <name evidence="3" type="ORF">GCM10025865_14200</name>
</gene>
<dbReference type="RefSeq" id="WP_286219142.1">
    <property type="nucleotide sequence ID" value="NZ_AP027729.1"/>
</dbReference>
<accession>A0ABN6XET5</accession>
<feature type="signal peptide" evidence="2">
    <location>
        <begin position="1"/>
        <end position="17"/>
    </location>
</feature>